<dbReference type="RefSeq" id="WP_110271683.1">
    <property type="nucleotide sequence ID" value="NZ_CP029289.2"/>
</dbReference>
<protein>
    <submittedName>
        <fullName evidence="2">Uncharacterized protein</fullName>
    </submittedName>
</protein>
<feature type="transmembrane region" description="Helical" evidence="1">
    <location>
        <begin position="271"/>
        <end position="291"/>
    </location>
</feature>
<organism evidence="2 3">
    <name type="scientific">Acidianus brierleyi</name>
    <dbReference type="NCBI Taxonomy" id="41673"/>
    <lineage>
        <taxon>Archaea</taxon>
        <taxon>Thermoproteota</taxon>
        <taxon>Thermoprotei</taxon>
        <taxon>Sulfolobales</taxon>
        <taxon>Sulfolobaceae</taxon>
        <taxon>Acidianus</taxon>
    </lineage>
</organism>
<feature type="transmembrane region" description="Helical" evidence="1">
    <location>
        <begin position="184"/>
        <end position="206"/>
    </location>
</feature>
<dbReference type="KEGG" id="abri:DFR85_15695"/>
<feature type="transmembrane region" description="Helical" evidence="1">
    <location>
        <begin position="109"/>
        <end position="138"/>
    </location>
</feature>
<reference evidence="2 3" key="1">
    <citation type="submission" date="2018-05" db="EMBL/GenBank/DDBJ databases">
        <title>Complete Genome Sequences of Extremely Thermoacidophilic, Metal-Mobilizing Type-Strain Members of the Archaeal Family Sulfolobaceae: Acidianus brierleyi DSM-1651T, Acidianus sulfidivorans DSM-18786T, Metallosphaera hakonensis DSM-7519T, and Metallosphaera prunae DSM-10039T.</title>
        <authorList>
            <person name="Counts J.A."/>
            <person name="Kelly R.M."/>
        </authorList>
    </citation>
    <scope>NUCLEOTIDE SEQUENCE [LARGE SCALE GENOMIC DNA]</scope>
    <source>
        <strain evidence="2 3">DSM 1651</strain>
    </source>
</reference>
<proteinExistence type="predicted"/>
<dbReference type="GeneID" id="36833629"/>
<evidence type="ECO:0000313" key="3">
    <source>
        <dbReference type="Proteomes" id="UP000248044"/>
    </source>
</evidence>
<feature type="transmembrane region" description="Helical" evidence="1">
    <location>
        <begin position="32"/>
        <end position="51"/>
    </location>
</feature>
<sequence>MIKSRAILLGFAINSAAPLILAMTHENPLTSILSLLPMIALTMMVYYYLQIEWTKGGFYSYSKKISTLLGKMQLYTWILSYFLYIIYTIDYIDFYILNLPNTIADTLTIVLPIAASILVFSGLVYFALIGTAVIQVLLSLPIMWRFSVNLKPEPFNSLFINILSSSILLACITLIAYIDGDKKYANVVIYGFSISAALLIIGDFFIPPRIILELSSIGDFSLILAEYTALRNLFDFIGITRSISSYILPSSIVLLSVLSLLNYNIFYLSTIAPSDTALFISLFIPSILFSFYKKGIGYLLSIINGGLMIYGIYSSITTFHGIYFYDSIIPPIIAVIIPLIEKKIRS</sequence>
<keyword evidence="1" id="KW-1133">Transmembrane helix</keyword>
<evidence type="ECO:0000256" key="1">
    <source>
        <dbReference type="SAM" id="Phobius"/>
    </source>
</evidence>
<gene>
    <name evidence="2" type="ORF">DFR85_15695</name>
</gene>
<feature type="transmembrane region" description="Helical" evidence="1">
    <location>
        <begin position="322"/>
        <end position="340"/>
    </location>
</feature>
<dbReference type="AlphaFoldDB" id="A0A2U9IIK3"/>
<dbReference type="OrthoDB" id="34763at2157"/>
<feature type="transmembrane region" description="Helical" evidence="1">
    <location>
        <begin position="72"/>
        <end position="89"/>
    </location>
</feature>
<feature type="transmembrane region" description="Helical" evidence="1">
    <location>
        <begin position="298"/>
        <end position="316"/>
    </location>
</feature>
<evidence type="ECO:0000313" key="2">
    <source>
        <dbReference type="EMBL" id="AWR95805.1"/>
    </source>
</evidence>
<keyword evidence="3" id="KW-1185">Reference proteome</keyword>
<dbReference type="Proteomes" id="UP000248044">
    <property type="component" value="Chromosome"/>
</dbReference>
<dbReference type="EMBL" id="CP029289">
    <property type="protein sequence ID" value="AWR95805.1"/>
    <property type="molecule type" value="Genomic_DNA"/>
</dbReference>
<keyword evidence="1" id="KW-0812">Transmembrane</keyword>
<keyword evidence="1" id="KW-0472">Membrane</keyword>
<accession>A0A2U9IIK3</accession>
<feature type="transmembrane region" description="Helical" evidence="1">
    <location>
        <begin position="158"/>
        <end position="178"/>
    </location>
</feature>
<name>A0A2U9IIK3_9CREN</name>